<dbReference type="PROSITE" id="PS01117">
    <property type="entry name" value="HTH_MARR_1"/>
    <property type="match status" value="1"/>
</dbReference>
<dbReference type="Gene3D" id="1.10.10.10">
    <property type="entry name" value="Winged helix-like DNA-binding domain superfamily/Winged helix DNA-binding domain"/>
    <property type="match status" value="1"/>
</dbReference>
<proteinExistence type="predicted"/>
<reference evidence="5 6" key="1">
    <citation type="submission" date="2023-11" db="EMBL/GenBank/DDBJ databases">
        <title>Bacillus jintuensis, isolated from a mudflat on the Beibu Gulf coast.</title>
        <authorList>
            <person name="Li M."/>
        </authorList>
    </citation>
    <scope>NUCLEOTIDE SEQUENCE [LARGE SCALE GENOMIC DNA]</scope>
    <source>
        <strain evidence="5 6">31A1R</strain>
    </source>
</reference>
<dbReference type="InterPro" id="IPR023187">
    <property type="entry name" value="Tscrpt_reg_MarR-type_CS"/>
</dbReference>
<dbReference type="InterPro" id="IPR036390">
    <property type="entry name" value="WH_DNA-bd_sf"/>
</dbReference>
<dbReference type="PANTHER" id="PTHR42756">
    <property type="entry name" value="TRANSCRIPTIONAL REGULATOR, MARR"/>
    <property type="match status" value="1"/>
</dbReference>
<accession>A0ABU5J1T6</accession>
<dbReference type="PANTHER" id="PTHR42756:SF1">
    <property type="entry name" value="TRANSCRIPTIONAL REPRESSOR OF EMRAB OPERON"/>
    <property type="match status" value="1"/>
</dbReference>
<dbReference type="SMART" id="SM00347">
    <property type="entry name" value="HTH_MARR"/>
    <property type="match status" value="1"/>
</dbReference>
<dbReference type="InterPro" id="IPR000835">
    <property type="entry name" value="HTH_MarR-typ"/>
</dbReference>
<dbReference type="SUPFAM" id="SSF46785">
    <property type="entry name" value="Winged helix' DNA-binding domain"/>
    <property type="match status" value="1"/>
</dbReference>
<evidence type="ECO:0000256" key="2">
    <source>
        <dbReference type="ARBA" id="ARBA00023125"/>
    </source>
</evidence>
<dbReference type="RefSeq" id="WP_322447652.1">
    <property type="nucleotide sequence ID" value="NZ_JAXOFX010000012.1"/>
</dbReference>
<dbReference type="Proteomes" id="UP001290455">
    <property type="component" value="Unassembled WGS sequence"/>
</dbReference>
<keyword evidence="2" id="KW-0238">DNA-binding</keyword>
<keyword evidence="6" id="KW-1185">Reference proteome</keyword>
<feature type="domain" description="HTH marR-type" evidence="4">
    <location>
        <begin position="1"/>
        <end position="140"/>
    </location>
</feature>
<organism evidence="5 6">
    <name type="scientific">Robertmurraya mangrovi</name>
    <dbReference type="NCBI Taxonomy" id="3098077"/>
    <lineage>
        <taxon>Bacteria</taxon>
        <taxon>Bacillati</taxon>
        <taxon>Bacillota</taxon>
        <taxon>Bacilli</taxon>
        <taxon>Bacillales</taxon>
        <taxon>Bacillaceae</taxon>
        <taxon>Robertmurraya</taxon>
    </lineage>
</organism>
<dbReference type="PROSITE" id="PS50995">
    <property type="entry name" value="HTH_MARR_2"/>
    <property type="match status" value="1"/>
</dbReference>
<evidence type="ECO:0000256" key="3">
    <source>
        <dbReference type="ARBA" id="ARBA00023163"/>
    </source>
</evidence>
<gene>
    <name evidence="5" type="ORF">SM124_16705</name>
</gene>
<dbReference type="Pfam" id="PF01047">
    <property type="entry name" value="MarR"/>
    <property type="match status" value="1"/>
</dbReference>
<evidence type="ECO:0000256" key="1">
    <source>
        <dbReference type="ARBA" id="ARBA00023015"/>
    </source>
</evidence>
<evidence type="ECO:0000259" key="4">
    <source>
        <dbReference type="PROSITE" id="PS50995"/>
    </source>
</evidence>
<keyword evidence="3" id="KW-0804">Transcription</keyword>
<evidence type="ECO:0000313" key="6">
    <source>
        <dbReference type="Proteomes" id="UP001290455"/>
    </source>
</evidence>
<keyword evidence="1" id="KW-0805">Transcription regulation</keyword>
<comment type="caution">
    <text evidence="5">The sequence shown here is derived from an EMBL/GenBank/DDBJ whole genome shotgun (WGS) entry which is preliminary data.</text>
</comment>
<name>A0ABU5J1T6_9BACI</name>
<sequence>MMDIKKILIEANRFSDDIKNVFIKEYDKILSEHDFSTKQSVVLSILEKKQKLNMNEVAEIIGGTPSAASQFIRKLESKDYVVREVNKENRREVFVLLSENGKKFFQEMNEIDEMVLEKYFMQLPEEDILKYHQILKDLHGIVTKGE</sequence>
<protein>
    <submittedName>
        <fullName evidence="5">MarR family transcriptional regulator</fullName>
    </submittedName>
</protein>
<dbReference type="InterPro" id="IPR036388">
    <property type="entry name" value="WH-like_DNA-bd_sf"/>
</dbReference>
<evidence type="ECO:0000313" key="5">
    <source>
        <dbReference type="EMBL" id="MDZ5473361.1"/>
    </source>
</evidence>
<dbReference type="EMBL" id="JAXOFX010000012">
    <property type="protein sequence ID" value="MDZ5473361.1"/>
    <property type="molecule type" value="Genomic_DNA"/>
</dbReference>